<name>A0A087DAC1_9BIFI</name>
<evidence type="ECO:0000256" key="1">
    <source>
        <dbReference type="SAM" id="Phobius"/>
    </source>
</evidence>
<keyword evidence="1" id="KW-0812">Transmembrane</keyword>
<organism evidence="2 3">
    <name type="scientific">Bifidobacterium saguini DSM 23967</name>
    <dbReference type="NCBI Taxonomy" id="1437607"/>
    <lineage>
        <taxon>Bacteria</taxon>
        <taxon>Bacillati</taxon>
        <taxon>Actinomycetota</taxon>
        <taxon>Actinomycetes</taxon>
        <taxon>Bifidobacteriales</taxon>
        <taxon>Bifidobacteriaceae</taxon>
        <taxon>Bifidobacterium</taxon>
    </lineage>
</organism>
<feature type="transmembrane region" description="Helical" evidence="1">
    <location>
        <begin position="56"/>
        <end position="76"/>
    </location>
</feature>
<accession>A0A087DAC1</accession>
<dbReference type="EMBL" id="JGZN01000008">
    <property type="protein sequence ID" value="KFI92471.1"/>
    <property type="molecule type" value="Genomic_DNA"/>
</dbReference>
<feature type="transmembrane region" description="Helical" evidence="1">
    <location>
        <begin position="25"/>
        <end position="44"/>
    </location>
</feature>
<proteinExistence type="predicted"/>
<sequence>MNTFDYGRHASGFRRPGPDELPHGFMPRLVLWLIVLAVCVIWLLSHDGCAHPLGNGLAALVGLGFVPLRLVCLFTADALDDDE</sequence>
<protein>
    <submittedName>
        <fullName evidence="2">Uncharacterized protein</fullName>
    </submittedName>
</protein>
<dbReference type="AlphaFoldDB" id="A0A087DAC1"/>
<keyword evidence="1" id="KW-0472">Membrane</keyword>
<dbReference type="RefSeq" id="WP_033891104.1">
    <property type="nucleotide sequence ID" value="NZ_JDUT01000010.1"/>
</dbReference>
<dbReference type="STRING" id="1437607.BISA_0873"/>
<dbReference type="Proteomes" id="UP000029066">
    <property type="component" value="Unassembled WGS sequence"/>
</dbReference>
<reference evidence="2 3" key="1">
    <citation type="submission" date="2014-03" db="EMBL/GenBank/DDBJ databases">
        <title>Genomics of Bifidobacteria.</title>
        <authorList>
            <person name="Ventura M."/>
            <person name="Milani C."/>
            <person name="Lugli G.A."/>
        </authorList>
    </citation>
    <scope>NUCLEOTIDE SEQUENCE [LARGE SCALE GENOMIC DNA]</scope>
    <source>
        <strain evidence="2 3">DSM 23967</strain>
    </source>
</reference>
<evidence type="ECO:0000313" key="3">
    <source>
        <dbReference type="Proteomes" id="UP000029066"/>
    </source>
</evidence>
<dbReference type="OrthoDB" id="3240514at2"/>
<comment type="caution">
    <text evidence="2">The sequence shown here is derived from an EMBL/GenBank/DDBJ whole genome shotgun (WGS) entry which is preliminary data.</text>
</comment>
<evidence type="ECO:0000313" key="2">
    <source>
        <dbReference type="EMBL" id="KFI92471.1"/>
    </source>
</evidence>
<gene>
    <name evidence="2" type="ORF">BISA_0873</name>
</gene>
<keyword evidence="1" id="KW-1133">Transmembrane helix</keyword>